<dbReference type="Proteomes" id="UP001201549">
    <property type="component" value="Unassembled WGS sequence"/>
</dbReference>
<organism evidence="1 2">
    <name type="scientific">Shewanella electrica</name>
    <dbReference type="NCBI Taxonomy" id="515560"/>
    <lineage>
        <taxon>Bacteria</taxon>
        <taxon>Pseudomonadati</taxon>
        <taxon>Pseudomonadota</taxon>
        <taxon>Gammaproteobacteria</taxon>
        <taxon>Alteromonadales</taxon>
        <taxon>Shewanellaceae</taxon>
        <taxon>Shewanella</taxon>
    </lineage>
</organism>
<gene>
    <name evidence="1" type="ORF">L9G74_05175</name>
</gene>
<name>A0ABT2FHL1_9GAMM</name>
<sequence>MQNWQRNTALFILGVALTLVLAIASATRINPLHQTVLNSDEHSVARAHILTSAGVVPESLSESFEPLEPQRRAKPQVRFALLKEIAPTKLASSHHFLPRYFMAPSRAPPLTGLA</sequence>
<proteinExistence type="predicted"/>
<evidence type="ECO:0000313" key="2">
    <source>
        <dbReference type="Proteomes" id="UP001201549"/>
    </source>
</evidence>
<evidence type="ECO:0000313" key="1">
    <source>
        <dbReference type="EMBL" id="MCS4555823.1"/>
    </source>
</evidence>
<accession>A0ABT2FHL1</accession>
<protein>
    <submittedName>
        <fullName evidence="1">Uncharacterized protein</fullName>
    </submittedName>
</protein>
<dbReference type="EMBL" id="JAKOGG010000003">
    <property type="protein sequence ID" value="MCS4555823.1"/>
    <property type="molecule type" value="Genomic_DNA"/>
</dbReference>
<comment type="caution">
    <text evidence="1">The sequence shown here is derived from an EMBL/GenBank/DDBJ whole genome shotgun (WGS) entry which is preliminary data.</text>
</comment>
<reference evidence="2" key="1">
    <citation type="submission" date="2023-07" db="EMBL/GenBank/DDBJ databases">
        <title>Shewanella mangrovi sp. nov., an acetaldehyde- degrading bacterium isolated from mangrove sediment.</title>
        <authorList>
            <person name="Liu Y."/>
        </authorList>
    </citation>
    <scope>NUCLEOTIDE SEQUENCE [LARGE SCALE GENOMIC DNA]</scope>
    <source>
        <strain evidence="2">C32</strain>
    </source>
</reference>
<dbReference type="RefSeq" id="WP_238895235.1">
    <property type="nucleotide sequence ID" value="NZ_JAKOGG010000003.1"/>
</dbReference>
<keyword evidence="2" id="KW-1185">Reference proteome</keyword>